<evidence type="ECO:0000259" key="8">
    <source>
        <dbReference type="PROSITE" id="PS50235"/>
    </source>
</evidence>
<dbReference type="InterPro" id="IPR038765">
    <property type="entry name" value="Papain-like_cys_pep_sf"/>
</dbReference>
<gene>
    <name evidence="9" type="primary">UBP2</name>
    <name evidence="9" type="ORF">HK097_001711</name>
</gene>
<dbReference type="EC" id="3.4.19.12" evidence="2"/>
<feature type="region of interest" description="Disordered" evidence="7">
    <location>
        <begin position="588"/>
        <end position="634"/>
    </location>
</feature>
<comment type="catalytic activity">
    <reaction evidence="1">
        <text>Thiol-dependent hydrolysis of ester, thioester, amide, peptide and isopeptide bonds formed by the C-terminal Gly of ubiquitin (a 76-residue protein attached to proteins as an intracellular targeting signal).</text>
        <dbReference type="EC" id="3.4.19.12"/>
    </reaction>
</comment>
<dbReference type="Proteomes" id="UP001212841">
    <property type="component" value="Unassembled WGS sequence"/>
</dbReference>
<feature type="compositionally biased region" description="Polar residues" evidence="7">
    <location>
        <begin position="453"/>
        <end position="467"/>
    </location>
</feature>
<dbReference type="GO" id="GO:0043161">
    <property type="term" value="P:proteasome-mediated ubiquitin-dependent protein catabolic process"/>
    <property type="evidence" value="ECO:0007669"/>
    <property type="project" value="InterPro"/>
</dbReference>
<dbReference type="PANTHER" id="PTHR43982:SF6">
    <property type="entry name" value="UBIQUITIN CARBOXYL-TERMINAL HYDROLASE 2-RELATED"/>
    <property type="match status" value="1"/>
</dbReference>
<dbReference type="InterPro" id="IPR044635">
    <property type="entry name" value="UBP14-like"/>
</dbReference>
<feature type="region of interest" description="Disordered" evidence="7">
    <location>
        <begin position="540"/>
        <end position="563"/>
    </location>
</feature>
<keyword evidence="3 9" id="KW-0645">Protease</keyword>
<dbReference type="Pfam" id="PF00443">
    <property type="entry name" value="UCH"/>
    <property type="match status" value="1"/>
</dbReference>
<dbReference type="SUPFAM" id="SSF54001">
    <property type="entry name" value="Cysteine proteinases"/>
    <property type="match status" value="1"/>
</dbReference>
<keyword evidence="4" id="KW-0833">Ubl conjugation pathway</keyword>
<evidence type="ECO:0000256" key="3">
    <source>
        <dbReference type="ARBA" id="ARBA00022670"/>
    </source>
</evidence>
<evidence type="ECO:0000313" key="9">
    <source>
        <dbReference type="EMBL" id="KAJ3043552.1"/>
    </source>
</evidence>
<dbReference type="PROSITE" id="PS50235">
    <property type="entry name" value="USP_3"/>
    <property type="match status" value="1"/>
</dbReference>
<dbReference type="GO" id="GO:0004843">
    <property type="term" value="F:cysteine-type deubiquitinase activity"/>
    <property type="evidence" value="ECO:0007669"/>
    <property type="project" value="UniProtKB-EC"/>
</dbReference>
<evidence type="ECO:0000256" key="7">
    <source>
        <dbReference type="SAM" id="MobiDB-lite"/>
    </source>
</evidence>
<feature type="region of interest" description="Disordered" evidence="7">
    <location>
        <begin position="447"/>
        <end position="517"/>
    </location>
</feature>
<dbReference type="GO" id="GO:0016579">
    <property type="term" value="P:protein deubiquitination"/>
    <property type="evidence" value="ECO:0007669"/>
    <property type="project" value="InterPro"/>
</dbReference>
<sequence>MTPDEFQNELISHFNEKSNNGQFGLLEDASPGEVKSAYLSLTKKTPRRTCDYLTYLSDLAKNRYKELRTFAIKEKEKGRHLGYYTRDDLGEAYHALGIKPNTVGDGGIIWDYLDKWQNDETIDKKDEEEMRDAVDLLALHRGSKLLRNVADSHPVDVFEDGQMIDSVENMPLGLYNIANTCYLNSIFYFSIKPLREAVLRYQPIDERTRNENLGPGLVSPGRNVEERPNFSTSPTNDSGLSALQVAYGDARIREETISPSDIRRSPTHPGPRNSPMDVDGDDGALQPGANSGPAPAVLEHAQPWSSKSTSVHGDAPAYFPLSSNPSTEHAVVGQHGESSLSVFTFGSQRDHLFSPSSNGLHAAALDSLVGASAHAEAAAANDGSASFEGDLSNSTDLRRANGGRNSFDDAHQAKLALLDSEISRSTNLAEFAAPIVVAVKLEPGTPTEGTGTALQNASHMDSANGQSDGDIEMASGDSSPTRGNGDSRMAVPSISVNATGTVDRAPKDRKGTGSQRVNVALVVNEEDVLMSQAATAAERNEGGVATPLGVENAAGSSKPMQGVIREPRAEDATSVWGEDGQLAGLQTKEAQVGDHEEQEEDFAPGVVRDSRLNHSSSKHVAEDSKQPEIAGEPLRTPEQKNLLASQKVNDTSAKPTIDPKLEERAHKFTGLLRDLFGALIWSDDSNVKPQRELCEIALKRAPGEFLGVHQDPNECIELLMDMLDLTLCQKRIEEEKNLLERIFFGTNRTVYKYVDKNQETRTYDEPFHHLIVRASEVRNIYQALDTLYGTTKPDGGIVDLKEDTILEPPAVLMLQLSLVRYDEATGRGYKVQDHMEFHDTLYLDRYLTKNFEEASRRKARGAEIDRFLAQAENYTTQWTQPMNGHPGRFASLGLVHQYLGKQDAPARHQQALARIYEKHSQIVPVCAQSRQRHLEEKRDLYADMNEHPYRLYSVLMHRGKAHQGHFWSYMHDFENDRWLNFNDSNVTVVDRLQVFRDGSADQESAAVLIYVQEGKEKEFCEAWVRRYGERRQWNAKYPKMKLSEKKKWEDLGGWKFAGKEDELKARKFYVKTQRLYRDEPALRPGQDEWSYDEDDEEL</sequence>
<evidence type="ECO:0000256" key="2">
    <source>
        <dbReference type="ARBA" id="ARBA00012759"/>
    </source>
</evidence>
<protein>
    <recommendedName>
        <fullName evidence="2">ubiquitinyl hydrolase 1</fullName>
        <ecNumber evidence="2">3.4.19.12</ecNumber>
    </recommendedName>
</protein>
<evidence type="ECO:0000256" key="6">
    <source>
        <dbReference type="ARBA" id="ARBA00022807"/>
    </source>
</evidence>
<dbReference type="PANTHER" id="PTHR43982">
    <property type="entry name" value="UBIQUITIN CARBOXYL-TERMINAL HYDROLASE"/>
    <property type="match status" value="1"/>
</dbReference>
<dbReference type="Gene3D" id="3.90.70.10">
    <property type="entry name" value="Cysteine proteinases"/>
    <property type="match status" value="2"/>
</dbReference>
<keyword evidence="10" id="KW-1185">Reference proteome</keyword>
<dbReference type="PROSITE" id="PS00973">
    <property type="entry name" value="USP_2"/>
    <property type="match status" value="1"/>
</dbReference>
<feature type="compositionally biased region" description="Polar residues" evidence="7">
    <location>
        <begin position="229"/>
        <end position="241"/>
    </location>
</feature>
<dbReference type="InterPro" id="IPR001394">
    <property type="entry name" value="Peptidase_C19_UCH"/>
</dbReference>
<reference evidence="9" key="1">
    <citation type="submission" date="2020-05" db="EMBL/GenBank/DDBJ databases">
        <title>Phylogenomic resolution of chytrid fungi.</title>
        <authorList>
            <person name="Stajich J.E."/>
            <person name="Amses K."/>
            <person name="Simmons R."/>
            <person name="Seto K."/>
            <person name="Myers J."/>
            <person name="Bonds A."/>
            <person name="Quandt C.A."/>
            <person name="Barry K."/>
            <person name="Liu P."/>
            <person name="Grigoriev I."/>
            <person name="Longcore J.E."/>
            <person name="James T.Y."/>
        </authorList>
    </citation>
    <scope>NUCLEOTIDE SEQUENCE</scope>
    <source>
        <strain evidence="9">JEL0318</strain>
    </source>
</reference>
<proteinExistence type="predicted"/>
<keyword evidence="5" id="KW-0378">Hydrolase</keyword>
<accession>A0AAD5SC23</accession>
<evidence type="ECO:0000313" key="10">
    <source>
        <dbReference type="Proteomes" id="UP001212841"/>
    </source>
</evidence>
<comment type="caution">
    <text evidence="9">The sequence shown here is derived from an EMBL/GenBank/DDBJ whole genome shotgun (WGS) entry which is preliminary data.</text>
</comment>
<name>A0AAD5SC23_9FUNG</name>
<dbReference type="InterPro" id="IPR025305">
    <property type="entry name" value="UCH_repeat_domain"/>
</dbReference>
<dbReference type="EMBL" id="JADGJD010001347">
    <property type="protein sequence ID" value="KAJ3043552.1"/>
    <property type="molecule type" value="Genomic_DNA"/>
</dbReference>
<dbReference type="GO" id="GO:0061136">
    <property type="term" value="P:regulation of proteasomal protein catabolic process"/>
    <property type="evidence" value="ECO:0007669"/>
    <property type="project" value="TreeGrafter"/>
</dbReference>
<dbReference type="InterPro" id="IPR028889">
    <property type="entry name" value="USP"/>
</dbReference>
<dbReference type="Pfam" id="PF13446">
    <property type="entry name" value="RPT"/>
    <property type="match status" value="1"/>
</dbReference>
<organism evidence="9 10">
    <name type="scientific">Rhizophlyctis rosea</name>
    <dbReference type="NCBI Taxonomy" id="64517"/>
    <lineage>
        <taxon>Eukaryota</taxon>
        <taxon>Fungi</taxon>
        <taxon>Fungi incertae sedis</taxon>
        <taxon>Chytridiomycota</taxon>
        <taxon>Chytridiomycota incertae sedis</taxon>
        <taxon>Chytridiomycetes</taxon>
        <taxon>Rhizophlyctidales</taxon>
        <taxon>Rhizophlyctidaceae</taxon>
        <taxon>Rhizophlyctis</taxon>
    </lineage>
</organism>
<feature type="domain" description="USP" evidence="8">
    <location>
        <begin position="637"/>
        <end position="1013"/>
    </location>
</feature>
<dbReference type="InterPro" id="IPR018200">
    <property type="entry name" value="USP_CS"/>
</dbReference>
<feature type="region of interest" description="Disordered" evidence="7">
    <location>
        <begin position="253"/>
        <end position="311"/>
    </location>
</feature>
<dbReference type="AlphaFoldDB" id="A0AAD5SC23"/>
<evidence type="ECO:0000256" key="4">
    <source>
        <dbReference type="ARBA" id="ARBA00022786"/>
    </source>
</evidence>
<dbReference type="GO" id="GO:0070628">
    <property type="term" value="F:proteasome binding"/>
    <property type="evidence" value="ECO:0007669"/>
    <property type="project" value="TreeGrafter"/>
</dbReference>
<evidence type="ECO:0000256" key="5">
    <source>
        <dbReference type="ARBA" id="ARBA00022801"/>
    </source>
</evidence>
<feature type="compositionally biased region" description="Basic and acidic residues" evidence="7">
    <location>
        <begin position="253"/>
        <end position="264"/>
    </location>
</feature>
<keyword evidence="6" id="KW-0788">Thiol protease</keyword>
<evidence type="ECO:0000256" key="1">
    <source>
        <dbReference type="ARBA" id="ARBA00000707"/>
    </source>
</evidence>
<feature type="region of interest" description="Disordered" evidence="7">
    <location>
        <begin position="208"/>
        <end position="241"/>
    </location>
</feature>